<sequence length="593" mass="67619">MTYFRNTFMGNAGFEELKRFTRQGTDFGREIVNVLNERATLEQYYAKGLRRLGQRINKATCGILSSPLSNAWKTVGVEMEKESEVHRDFGINLIEECIKPLSVLTEGQLKPRRALEQNVESTGKTWIDRNTEHAKIKRRLHTCTREHEALIEQINGPRPKTERDQQKLLMKREKSKETVLRADSDYYNSLLHLERSRQEWEIASFQCCDRVENMEDDRFRRLCHVVQKYTDNLYEIPSKLKATCRIIDEATENLSPSKEIQVVADKLKGVPYMSEQLLCDYYQENFSCQMSVDRRKRSVDKLLERYINDCQKERTHRDGMRRLESASLNTDAEHQDEMANRLLQSSAMLTFLDAIRHKLNCTVASLDGTAQPHHPLSNNIERHTDKQGIMYSVLRLRPGEGEEKLSEHNGERSSYRSSKSKPKSSSKSRAPTRHRSSSFEGRSHSTISAGSSSSNHHHSHKPKHFETVSAATGIHAQRKSIDLKSLSMTPPVTSSPVTPEVKLTSTPPLAHESSSSSHINGGTSSDVASDGSTILCHCIALYDYVATREDELSINEGDIISVFEKREDDWWRGQVGEKTGLFPANYVDLEISV</sequence>
<dbReference type="PROSITE" id="PS51741">
    <property type="entry name" value="F_BAR"/>
    <property type="match status" value="1"/>
</dbReference>
<feature type="region of interest" description="Disordered" evidence="8">
    <location>
        <begin position="367"/>
        <end position="387"/>
    </location>
</feature>
<keyword evidence="5" id="KW-0206">Cytoskeleton</keyword>
<reference evidence="11" key="1">
    <citation type="submission" date="2020-04" db="EMBL/GenBank/DDBJ databases">
        <authorList>
            <person name="Neveu A P."/>
        </authorList>
    </citation>
    <scope>NUCLEOTIDE SEQUENCE</scope>
    <source>
        <tissue evidence="11">Whole embryo</tissue>
    </source>
</reference>
<dbReference type="GO" id="GO:0043226">
    <property type="term" value="C:organelle"/>
    <property type="evidence" value="ECO:0007669"/>
    <property type="project" value="UniProtKB-ARBA"/>
</dbReference>
<evidence type="ECO:0000256" key="8">
    <source>
        <dbReference type="SAM" id="MobiDB-lite"/>
    </source>
</evidence>
<dbReference type="SMART" id="SM00326">
    <property type="entry name" value="SH3"/>
    <property type="match status" value="1"/>
</dbReference>
<dbReference type="PANTHER" id="PTHR23065">
    <property type="entry name" value="PROLINE-SERINE-THREONINE PHOSPHATASE INTERACTING PROTEIN 1"/>
    <property type="match status" value="1"/>
</dbReference>
<feature type="region of interest" description="Disordered" evidence="8">
    <location>
        <begin position="401"/>
        <end position="464"/>
    </location>
</feature>
<evidence type="ECO:0000256" key="7">
    <source>
        <dbReference type="PROSITE-ProRule" id="PRU01077"/>
    </source>
</evidence>
<evidence type="ECO:0000256" key="3">
    <source>
        <dbReference type="ARBA" id="ARBA00022490"/>
    </source>
</evidence>
<keyword evidence="7" id="KW-0175">Coiled coil</keyword>
<evidence type="ECO:0000313" key="11">
    <source>
        <dbReference type="EMBL" id="CAB3264409.1"/>
    </source>
</evidence>
<dbReference type="InterPro" id="IPR027267">
    <property type="entry name" value="AH/BAR_dom_sf"/>
</dbReference>
<dbReference type="PANTHER" id="PTHR23065:SF7">
    <property type="entry name" value="NOSTRIN, ISOFORM H"/>
    <property type="match status" value="1"/>
</dbReference>
<dbReference type="FunFam" id="2.30.30.40:FF:000072">
    <property type="entry name" value="Unconventional Myosin IB"/>
    <property type="match status" value="1"/>
</dbReference>
<feature type="domain" description="F-BAR" evidence="10">
    <location>
        <begin position="2"/>
        <end position="259"/>
    </location>
</feature>
<accession>A0A6F9DMQ4</accession>
<dbReference type="InterPro" id="IPR001452">
    <property type="entry name" value="SH3_domain"/>
</dbReference>
<dbReference type="EMBL" id="LR788547">
    <property type="protein sequence ID" value="CAB3264409.1"/>
    <property type="molecule type" value="mRNA"/>
</dbReference>
<feature type="compositionally biased region" description="Low complexity" evidence="8">
    <location>
        <begin position="444"/>
        <end position="454"/>
    </location>
</feature>
<evidence type="ECO:0000259" key="10">
    <source>
        <dbReference type="PROSITE" id="PS51741"/>
    </source>
</evidence>
<dbReference type="GO" id="GO:0005886">
    <property type="term" value="C:plasma membrane"/>
    <property type="evidence" value="ECO:0007669"/>
    <property type="project" value="TreeGrafter"/>
</dbReference>
<dbReference type="Gene3D" id="1.20.1270.60">
    <property type="entry name" value="Arfaptin homology (AH) domain/BAR domain"/>
    <property type="match status" value="1"/>
</dbReference>
<feature type="region of interest" description="Disordered" evidence="8">
    <location>
        <begin position="481"/>
        <end position="526"/>
    </location>
</feature>
<name>A0A6F9DMQ4_9ASCI</name>
<dbReference type="PRINTS" id="PR00452">
    <property type="entry name" value="SH3DOMAIN"/>
</dbReference>
<dbReference type="Pfam" id="PF00611">
    <property type="entry name" value="FCH"/>
    <property type="match status" value="1"/>
</dbReference>
<dbReference type="SUPFAM" id="SSF50044">
    <property type="entry name" value="SH3-domain"/>
    <property type="match status" value="1"/>
</dbReference>
<dbReference type="Gene3D" id="2.30.30.40">
    <property type="entry name" value="SH3 Domains"/>
    <property type="match status" value="1"/>
</dbReference>
<dbReference type="SUPFAM" id="SSF103657">
    <property type="entry name" value="BAR/IMD domain-like"/>
    <property type="match status" value="1"/>
</dbReference>
<feature type="domain" description="SH3" evidence="9">
    <location>
        <begin position="533"/>
        <end position="592"/>
    </location>
</feature>
<proteinExistence type="evidence at transcript level"/>
<comment type="subcellular location">
    <subcellularLocation>
        <location evidence="1">Cytoplasm</location>
        <location evidence="1">Cytoskeleton</location>
    </subcellularLocation>
</comment>
<dbReference type="PROSITE" id="PS50002">
    <property type="entry name" value="SH3"/>
    <property type="match status" value="1"/>
</dbReference>
<dbReference type="GO" id="GO:0005737">
    <property type="term" value="C:cytoplasm"/>
    <property type="evidence" value="ECO:0007669"/>
    <property type="project" value="TreeGrafter"/>
</dbReference>
<dbReference type="InterPro" id="IPR031160">
    <property type="entry name" value="F_BAR_dom"/>
</dbReference>
<feature type="compositionally biased region" description="Basic and acidic residues" evidence="8">
    <location>
        <begin position="401"/>
        <end position="414"/>
    </location>
</feature>
<organism evidence="11">
    <name type="scientific">Phallusia mammillata</name>
    <dbReference type="NCBI Taxonomy" id="59560"/>
    <lineage>
        <taxon>Eukaryota</taxon>
        <taxon>Metazoa</taxon>
        <taxon>Chordata</taxon>
        <taxon>Tunicata</taxon>
        <taxon>Ascidiacea</taxon>
        <taxon>Phlebobranchia</taxon>
        <taxon>Ascidiidae</taxon>
        <taxon>Phallusia</taxon>
    </lineage>
</organism>
<keyword evidence="4" id="KW-0597">Phosphoprotein</keyword>
<keyword evidence="2 6" id="KW-0728">SH3 domain</keyword>
<evidence type="ECO:0000259" key="9">
    <source>
        <dbReference type="PROSITE" id="PS50002"/>
    </source>
</evidence>
<feature type="compositionally biased region" description="Basic residues" evidence="8">
    <location>
        <begin position="418"/>
        <end position="436"/>
    </location>
</feature>
<protein>
    <submittedName>
        <fullName evidence="11">Nostrin</fullName>
    </submittedName>
</protein>
<dbReference type="InterPro" id="IPR036028">
    <property type="entry name" value="SH3-like_dom_sf"/>
</dbReference>
<dbReference type="Pfam" id="PF00018">
    <property type="entry name" value="SH3_1"/>
    <property type="match status" value="1"/>
</dbReference>
<evidence type="ECO:0000256" key="5">
    <source>
        <dbReference type="ARBA" id="ARBA00023212"/>
    </source>
</evidence>
<evidence type="ECO:0000256" key="1">
    <source>
        <dbReference type="ARBA" id="ARBA00004245"/>
    </source>
</evidence>
<dbReference type="InterPro" id="IPR001060">
    <property type="entry name" value="FCH_dom"/>
</dbReference>
<keyword evidence="3" id="KW-0963">Cytoplasm</keyword>
<feature type="compositionally biased region" description="Low complexity" evidence="8">
    <location>
        <begin position="487"/>
        <end position="501"/>
    </location>
</feature>
<evidence type="ECO:0000256" key="6">
    <source>
        <dbReference type="PROSITE-ProRule" id="PRU00192"/>
    </source>
</evidence>
<dbReference type="AlphaFoldDB" id="A0A6F9DMQ4"/>
<evidence type="ECO:0000256" key="4">
    <source>
        <dbReference type="ARBA" id="ARBA00022553"/>
    </source>
</evidence>
<gene>
    <name evidence="11" type="primary">Nostrin</name>
</gene>
<evidence type="ECO:0000256" key="2">
    <source>
        <dbReference type="ARBA" id="ARBA00022443"/>
    </source>
</evidence>